<keyword evidence="3" id="KW-1185">Reference proteome</keyword>
<dbReference type="OrthoDB" id="9804758at2"/>
<dbReference type="Gene3D" id="3.40.50.300">
    <property type="entry name" value="P-loop containing nucleotide triphosphate hydrolases"/>
    <property type="match status" value="1"/>
</dbReference>
<dbReference type="EMBL" id="AMRM01000018">
    <property type="protein sequence ID" value="EKF17912.1"/>
    <property type="molecule type" value="Genomic_DNA"/>
</dbReference>
<evidence type="ECO:0000259" key="1">
    <source>
        <dbReference type="Pfam" id="PF03205"/>
    </source>
</evidence>
<dbReference type="Proteomes" id="UP000006786">
    <property type="component" value="Unassembled WGS sequence"/>
</dbReference>
<dbReference type="InterPro" id="IPR027417">
    <property type="entry name" value="P-loop_NTPase"/>
</dbReference>
<dbReference type="PANTHER" id="PTHR40072">
    <property type="entry name" value="MOLYBDOPTERIN-GUANINE DINUCLEOTIDE BIOSYNTHESIS ADAPTER PROTEIN-RELATED"/>
    <property type="match status" value="1"/>
</dbReference>
<organism evidence="2 3">
    <name type="scientific">Nitratireductor pacificus pht-3B</name>
    <dbReference type="NCBI Taxonomy" id="391937"/>
    <lineage>
        <taxon>Bacteria</taxon>
        <taxon>Pseudomonadati</taxon>
        <taxon>Pseudomonadota</taxon>
        <taxon>Alphaproteobacteria</taxon>
        <taxon>Hyphomicrobiales</taxon>
        <taxon>Phyllobacteriaceae</taxon>
        <taxon>Nitratireductor</taxon>
    </lineage>
</organism>
<name>K2MKZ9_9HYPH</name>
<dbReference type="PANTHER" id="PTHR40072:SF1">
    <property type="entry name" value="MOLYBDOPTERIN-GUANINE DINUCLEOTIDE BIOSYNTHESIS ADAPTER PROTEIN"/>
    <property type="match status" value="1"/>
</dbReference>
<dbReference type="InterPro" id="IPR052539">
    <property type="entry name" value="MGD_biosynthesis_adapter"/>
</dbReference>
<proteinExistence type="predicted"/>
<accession>K2MKZ9</accession>
<dbReference type="Pfam" id="PF03205">
    <property type="entry name" value="MobB"/>
    <property type="match status" value="1"/>
</dbReference>
<dbReference type="AlphaFoldDB" id="K2MKZ9"/>
<sequence>MSHRVFGIVGWKNSGKTTLTSRLIAELSGRGLRIAAVKHAHHAFDIDHEGTDSFRHRSAGAAEVAIVSSRRWALIHELQDEEEPGLEAMLERLSPCDLVLVEGYKRGPHPKIECRRSGAKDTAPLAAEDPAILAIAADHDTEGGGLPLFSLEDISGIADFILQQTGSEAPDADPSRPV</sequence>
<dbReference type="RefSeq" id="WP_008598001.1">
    <property type="nucleotide sequence ID" value="NZ_AMRM01000018.1"/>
</dbReference>
<dbReference type="PATRIC" id="fig|391937.3.peg.3211"/>
<dbReference type="CDD" id="cd03116">
    <property type="entry name" value="MobB"/>
    <property type="match status" value="1"/>
</dbReference>
<protein>
    <submittedName>
        <fullName evidence="2">Molybdopterin-guanine dinucleotide biosynthesis protein B</fullName>
    </submittedName>
</protein>
<dbReference type="SUPFAM" id="SSF52540">
    <property type="entry name" value="P-loop containing nucleoside triphosphate hydrolases"/>
    <property type="match status" value="1"/>
</dbReference>
<reference evidence="2 3" key="1">
    <citation type="journal article" date="2012" name="J. Bacteriol.">
        <title>Genome Sequence of Nitratireductor pacificus Type Strain pht-3B.</title>
        <authorList>
            <person name="Lai Q."/>
            <person name="Li G."/>
            <person name="Shao Z."/>
        </authorList>
    </citation>
    <scope>NUCLEOTIDE SEQUENCE [LARGE SCALE GENOMIC DNA]</scope>
    <source>
        <strain evidence="3">pht-3B</strain>
    </source>
</reference>
<evidence type="ECO:0000313" key="2">
    <source>
        <dbReference type="EMBL" id="EKF17912.1"/>
    </source>
</evidence>
<dbReference type="eggNOG" id="COG1763">
    <property type="taxonomic scope" value="Bacteria"/>
</dbReference>
<feature type="domain" description="Molybdopterin-guanine dinucleotide biosynthesis protein B (MobB)" evidence="1">
    <location>
        <begin position="5"/>
        <end position="138"/>
    </location>
</feature>
<gene>
    <name evidence="2" type="ORF">NA2_15639</name>
</gene>
<dbReference type="NCBIfam" id="TIGR00176">
    <property type="entry name" value="mobB"/>
    <property type="match status" value="1"/>
</dbReference>
<dbReference type="GO" id="GO:0006777">
    <property type="term" value="P:Mo-molybdopterin cofactor biosynthetic process"/>
    <property type="evidence" value="ECO:0007669"/>
    <property type="project" value="InterPro"/>
</dbReference>
<dbReference type="GO" id="GO:0005525">
    <property type="term" value="F:GTP binding"/>
    <property type="evidence" value="ECO:0007669"/>
    <property type="project" value="InterPro"/>
</dbReference>
<evidence type="ECO:0000313" key="3">
    <source>
        <dbReference type="Proteomes" id="UP000006786"/>
    </source>
</evidence>
<dbReference type="STRING" id="391937.NA2_15639"/>
<comment type="caution">
    <text evidence="2">The sequence shown here is derived from an EMBL/GenBank/DDBJ whole genome shotgun (WGS) entry which is preliminary data.</text>
</comment>
<dbReference type="InterPro" id="IPR004435">
    <property type="entry name" value="MobB_dom"/>
</dbReference>